<keyword evidence="2" id="KW-1015">Disulfide bond</keyword>
<dbReference type="AlphaFoldDB" id="A0A8T2PA68"/>
<dbReference type="Proteomes" id="UP000824540">
    <property type="component" value="Unassembled WGS sequence"/>
</dbReference>
<gene>
    <name evidence="5" type="ORF">JZ751_006719</name>
</gene>
<keyword evidence="3" id="KW-0812">Transmembrane</keyword>
<feature type="domain" description="C-type lectin" evidence="4">
    <location>
        <begin position="146"/>
        <end position="264"/>
    </location>
</feature>
<evidence type="ECO:0000313" key="6">
    <source>
        <dbReference type="Proteomes" id="UP000824540"/>
    </source>
</evidence>
<dbReference type="SUPFAM" id="SSF56436">
    <property type="entry name" value="C-type lectin-like"/>
    <property type="match status" value="1"/>
</dbReference>
<comment type="caution">
    <text evidence="5">The sequence shown here is derived from an EMBL/GenBank/DDBJ whole genome shotgun (WGS) entry which is preliminary data.</text>
</comment>
<name>A0A8T2PA68_9TELE</name>
<keyword evidence="3" id="KW-0472">Membrane</keyword>
<evidence type="ECO:0000256" key="2">
    <source>
        <dbReference type="ARBA" id="ARBA00023157"/>
    </source>
</evidence>
<dbReference type="InterPro" id="IPR033989">
    <property type="entry name" value="CD209-like_CTLD"/>
</dbReference>
<evidence type="ECO:0000313" key="5">
    <source>
        <dbReference type="EMBL" id="KAG9346408.1"/>
    </source>
</evidence>
<dbReference type="Gene3D" id="3.10.100.10">
    <property type="entry name" value="Mannose-Binding Protein A, subunit A"/>
    <property type="match status" value="1"/>
</dbReference>
<feature type="transmembrane region" description="Helical" evidence="3">
    <location>
        <begin position="50"/>
        <end position="73"/>
    </location>
</feature>
<dbReference type="GO" id="GO:0030246">
    <property type="term" value="F:carbohydrate binding"/>
    <property type="evidence" value="ECO:0007669"/>
    <property type="project" value="UniProtKB-KW"/>
</dbReference>
<dbReference type="InterPro" id="IPR050111">
    <property type="entry name" value="C-type_lectin/snaclec_domain"/>
</dbReference>
<reference evidence="5" key="1">
    <citation type="thesis" date="2021" institute="BYU ScholarsArchive" country="Provo, UT, USA">
        <title>Applications of and Algorithms for Genome Assembly and Genomic Analyses with an Emphasis on Marine Teleosts.</title>
        <authorList>
            <person name="Pickett B.D."/>
        </authorList>
    </citation>
    <scope>NUCLEOTIDE SEQUENCE</scope>
    <source>
        <strain evidence="5">HI-2016</strain>
    </source>
</reference>
<evidence type="ECO:0000259" key="4">
    <source>
        <dbReference type="PROSITE" id="PS50041"/>
    </source>
</evidence>
<dbReference type="SMART" id="SM00034">
    <property type="entry name" value="CLECT"/>
    <property type="match status" value="1"/>
</dbReference>
<protein>
    <recommendedName>
        <fullName evidence="4">C-type lectin domain-containing protein</fullName>
    </recommendedName>
</protein>
<evidence type="ECO:0000256" key="3">
    <source>
        <dbReference type="SAM" id="Phobius"/>
    </source>
</evidence>
<dbReference type="InterPro" id="IPR016187">
    <property type="entry name" value="CTDL_fold"/>
</dbReference>
<keyword evidence="3" id="KW-1133">Transmembrane helix</keyword>
<dbReference type="PANTHER" id="PTHR22803">
    <property type="entry name" value="MANNOSE, PHOSPHOLIPASE, LECTIN RECEPTOR RELATED"/>
    <property type="match status" value="1"/>
</dbReference>
<sequence>MKGTGESVNGASLNEYQDDIENMDTTEDRAFWKKESTPRLGIGPPAGRSMWHLCTVLSVSAILLFALIITVAVSNVKVDGKFKALEKTVANLSTSVTSINSKMQTGKETSESSLAAGQSLGWCPPPHPFMREVTSADCCPFGWTYYSSGCFYFSDEGMSWDSAREYCTRNSATLVILKNEEKWNWVAKKTKPNFYWIGLTDERTGNWEWVDGTPYYMNRRQWRPGQPDDWTLHGLGGGEDCAHLHNDGRLNDDHCSRDYRFVCEASVMSQESEPSK</sequence>
<dbReference type="EMBL" id="JAFBMS010000015">
    <property type="protein sequence ID" value="KAG9346408.1"/>
    <property type="molecule type" value="Genomic_DNA"/>
</dbReference>
<dbReference type="InterPro" id="IPR018378">
    <property type="entry name" value="C-type_lectin_CS"/>
</dbReference>
<dbReference type="OrthoDB" id="2142683at2759"/>
<evidence type="ECO:0000256" key="1">
    <source>
        <dbReference type="ARBA" id="ARBA00022734"/>
    </source>
</evidence>
<keyword evidence="6" id="KW-1185">Reference proteome</keyword>
<accession>A0A8T2PA68</accession>
<organism evidence="5 6">
    <name type="scientific">Albula glossodonta</name>
    <name type="common">roundjaw bonefish</name>
    <dbReference type="NCBI Taxonomy" id="121402"/>
    <lineage>
        <taxon>Eukaryota</taxon>
        <taxon>Metazoa</taxon>
        <taxon>Chordata</taxon>
        <taxon>Craniata</taxon>
        <taxon>Vertebrata</taxon>
        <taxon>Euteleostomi</taxon>
        <taxon>Actinopterygii</taxon>
        <taxon>Neopterygii</taxon>
        <taxon>Teleostei</taxon>
        <taxon>Albuliformes</taxon>
        <taxon>Albulidae</taxon>
        <taxon>Albula</taxon>
    </lineage>
</organism>
<proteinExistence type="predicted"/>
<dbReference type="CDD" id="cd03590">
    <property type="entry name" value="CLECT_DC-SIGN_like"/>
    <property type="match status" value="1"/>
</dbReference>
<dbReference type="InterPro" id="IPR001304">
    <property type="entry name" value="C-type_lectin-like"/>
</dbReference>
<dbReference type="Pfam" id="PF00059">
    <property type="entry name" value="Lectin_C"/>
    <property type="match status" value="1"/>
</dbReference>
<keyword evidence="1" id="KW-0430">Lectin</keyword>
<dbReference type="InterPro" id="IPR016186">
    <property type="entry name" value="C-type_lectin-like/link_sf"/>
</dbReference>
<dbReference type="PROSITE" id="PS50041">
    <property type="entry name" value="C_TYPE_LECTIN_2"/>
    <property type="match status" value="1"/>
</dbReference>
<dbReference type="PROSITE" id="PS00615">
    <property type="entry name" value="C_TYPE_LECTIN_1"/>
    <property type="match status" value="1"/>
</dbReference>